<reference evidence="2 3" key="1">
    <citation type="submission" date="2016-10" db="EMBL/GenBank/DDBJ databases">
        <authorList>
            <person name="de Groot N.N."/>
        </authorList>
    </citation>
    <scope>NUCLEOTIDE SEQUENCE [LARGE SCALE GENOMIC DNA]</scope>
    <source>
        <strain evidence="2 3">DSM 4180</strain>
    </source>
</reference>
<protein>
    <submittedName>
        <fullName evidence="2">Integrase core domain-containing protein</fullName>
    </submittedName>
</protein>
<dbReference type="EMBL" id="FOUO01000023">
    <property type="protein sequence ID" value="SFM68585.1"/>
    <property type="molecule type" value="Genomic_DNA"/>
</dbReference>
<proteinExistence type="predicted"/>
<organism evidence="2 3">
    <name type="scientific">Ectothiorhodospira mobilis</name>
    <dbReference type="NCBI Taxonomy" id="195064"/>
    <lineage>
        <taxon>Bacteria</taxon>
        <taxon>Pseudomonadati</taxon>
        <taxon>Pseudomonadota</taxon>
        <taxon>Gammaproteobacteria</taxon>
        <taxon>Chromatiales</taxon>
        <taxon>Ectothiorhodospiraceae</taxon>
        <taxon>Ectothiorhodospira</taxon>
    </lineage>
</organism>
<dbReference type="InterPro" id="IPR036397">
    <property type="entry name" value="RNaseH_sf"/>
</dbReference>
<evidence type="ECO:0000313" key="3">
    <source>
        <dbReference type="Proteomes" id="UP000199556"/>
    </source>
</evidence>
<dbReference type="Gene3D" id="3.30.420.10">
    <property type="entry name" value="Ribonuclease H-like superfamily/Ribonuclease H"/>
    <property type="match status" value="1"/>
</dbReference>
<feature type="domain" description="Integrase catalytic" evidence="1">
    <location>
        <begin position="9"/>
        <end position="183"/>
    </location>
</feature>
<dbReference type="PANTHER" id="PTHR35004">
    <property type="entry name" value="TRANSPOSASE RV3428C-RELATED"/>
    <property type="match status" value="1"/>
</dbReference>
<sequence length="203" mass="23982">MEPGHKPFRDYVPGFVHVDVKYLPQMADQPTRGYLFVAIDHASRWVYLEVRRSKTAEAARGMLKKLLQQAPFYITHLVTDNGKEFTDRFTTTVERKPTGRHPFDRLCAEHGIEHRLIRPKRPQTNGMVERFNGRIADLLRTRRFDSGQHLDDTLRDYQRLYNHHIGQKALGHCTPDETLKAWQQNRPDLFRKRVYNQARPDTY</sequence>
<dbReference type="PANTHER" id="PTHR35004:SF6">
    <property type="entry name" value="TRANSPOSASE"/>
    <property type="match status" value="1"/>
</dbReference>
<dbReference type="Pfam" id="PF00665">
    <property type="entry name" value="rve"/>
    <property type="match status" value="1"/>
</dbReference>
<dbReference type="Proteomes" id="UP000199556">
    <property type="component" value="Unassembled WGS sequence"/>
</dbReference>
<evidence type="ECO:0000259" key="1">
    <source>
        <dbReference type="PROSITE" id="PS50994"/>
    </source>
</evidence>
<name>A0A1I4SW07_ECTMO</name>
<dbReference type="GO" id="GO:0003676">
    <property type="term" value="F:nucleic acid binding"/>
    <property type="evidence" value="ECO:0007669"/>
    <property type="project" value="InterPro"/>
</dbReference>
<dbReference type="SUPFAM" id="SSF53098">
    <property type="entry name" value="Ribonuclease H-like"/>
    <property type="match status" value="1"/>
</dbReference>
<dbReference type="AlphaFoldDB" id="A0A1I4SW07"/>
<accession>A0A1I4SW07</accession>
<dbReference type="InterPro" id="IPR001584">
    <property type="entry name" value="Integrase_cat-core"/>
</dbReference>
<gene>
    <name evidence="2" type="ORF">SAMN05421721_12314</name>
</gene>
<keyword evidence="3" id="KW-1185">Reference proteome</keyword>
<dbReference type="GO" id="GO:0015074">
    <property type="term" value="P:DNA integration"/>
    <property type="evidence" value="ECO:0007669"/>
    <property type="project" value="InterPro"/>
</dbReference>
<dbReference type="InterPro" id="IPR012337">
    <property type="entry name" value="RNaseH-like_sf"/>
</dbReference>
<dbReference type="PROSITE" id="PS50994">
    <property type="entry name" value="INTEGRASE"/>
    <property type="match status" value="1"/>
</dbReference>
<evidence type="ECO:0000313" key="2">
    <source>
        <dbReference type="EMBL" id="SFM68585.1"/>
    </source>
</evidence>